<dbReference type="AlphaFoldDB" id="A0A0V1KHY6"/>
<proteinExistence type="predicted"/>
<dbReference type="Proteomes" id="UP000054721">
    <property type="component" value="Unassembled WGS sequence"/>
</dbReference>
<evidence type="ECO:0000313" key="2">
    <source>
        <dbReference type="Proteomes" id="UP000054721"/>
    </source>
</evidence>
<dbReference type="EMBL" id="JYDW01002032">
    <property type="protein sequence ID" value="KRZ46845.1"/>
    <property type="molecule type" value="Genomic_DNA"/>
</dbReference>
<keyword evidence="2" id="KW-1185">Reference proteome</keyword>
<protein>
    <submittedName>
        <fullName evidence="1">Uncharacterized protein</fullName>
    </submittedName>
</protein>
<gene>
    <name evidence="1" type="ORF">T02_14519</name>
</gene>
<accession>A0A0V1KHY6</accession>
<organism evidence="1 2">
    <name type="scientific">Trichinella nativa</name>
    <dbReference type="NCBI Taxonomy" id="6335"/>
    <lineage>
        <taxon>Eukaryota</taxon>
        <taxon>Metazoa</taxon>
        <taxon>Ecdysozoa</taxon>
        <taxon>Nematoda</taxon>
        <taxon>Enoplea</taxon>
        <taxon>Dorylaimia</taxon>
        <taxon>Trichinellida</taxon>
        <taxon>Trichinellidae</taxon>
        <taxon>Trichinella</taxon>
    </lineage>
</organism>
<reference evidence="1 2" key="1">
    <citation type="submission" date="2015-05" db="EMBL/GenBank/DDBJ databases">
        <title>Evolution of Trichinella species and genotypes.</title>
        <authorList>
            <person name="Korhonen P.K."/>
            <person name="Edoardo P."/>
            <person name="Giuseppe L.R."/>
            <person name="Gasser R.B."/>
        </authorList>
    </citation>
    <scope>NUCLEOTIDE SEQUENCE [LARGE SCALE GENOMIC DNA]</scope>
    <source>
        <strain evidence="1">ISS10</strain>
    </source>
</reference>
<evidence type="ECO:0000313" key="1">
    <source>
        <dbReference type="EMBL" id="KRZ46845.1"/>
    </source>
</evidence>
<sequence>MIFSFLAIFQWSSGCFSFSMISVFLPYSMS</sequence>
<name>A0A0V1KHY6_9BILA</name>
<comment type="caution">
    <text evidence="1">The sequence shown here is derived from an EMBL/GenBank/DDBJ whole genome shotgun (WGS) entry which is preliminary data.</text>
</comment>